<comment type="caution">
    <text evidence="1">The sequence shown here is derived from an EMBL/GenBank/DDBJ whole genome shotgun (WGS) entry which is preliminary data.</text>
</comment>
<organism evidence="1 2">
    <name type="scientific">Acaulospora morrowiae</name>
    <dbReference type="NCBI Taxonomy" id="94023"/>
    <lineage>
        <taxon>Eukaryota</taxon>
        <taxon>Fungi</taxon>
        <taxon>Fungi incertae sedis</taxon>
        <taxon>Mucoromycota</taxon>
        <taxon>Glomeromycotina</taxon>
        <taxon>Glomeromycetes</taxon>
        <taxon>Diversisporales</taxon>
        <taxon>Acaulosporaceae</taxon>
        <taxon>Acaulospora</taxon>
    </lineage>
</organism>
<reference evidence="1" key="1">
    <citation type="submission" date="2021-06" db="EMBL/GenBank/DDBJ databases">
        <authorList>
            <person name="Kallberg Y."/>
            <person name="Tangrot J."/>
            <person name="Rosling A."/>
        </authorList>
    </citation>
    <scope>NUCLEOTIDE SEQUENCE</scope>
    <source>
        <strain evidence="1">CL551</strain>
    </source>
</reference>
<dbReference type="AlphaFoldDB" id="A0A9N9IPB3"/>
<proteinExistence type="predicted"/>
<protein>
    <submittedName>
        <fullName evidence="1">16038_t:CDS:1</fullName>
    </submittedName>
</protein>
<keyword evidence="2" id="KW-1185">Reference proteome</keyword>
<feature type="non-terminal residue" evidence="1">
    <location>
        <position position="103"/>
    </location>
</feature>
<name>A0A9N9IPB3_9GLOM</name>
<evidence type="ECO:0000313" key="2">
    <source>
        <dbReference type="Proteomes" id="UP000789342"/>
    </source>
</evidence>
<gene>
    <name evidence="1" type="ORF">AMORRO_LOCUS14922</name>
</gene>
<dbReference type="Proteomes" id="UP000789342">
    <property type="component" value="Unassembled WGS sequence"/>
</dbReference>
<feature type="non-terminal residue" evidence="1">
    <location>
        <position position="1"/>
    </location>
</feature>
<dbReference type="EMBL" id="CAJVPV010032038">
    <property type="protein sequence ID" value="CAG8744112.1"/>
    <property type="molecule type" value="Genomic_DNA"/>
</dbReference>
<sequence length="103" mass="12577">ENDWYEISVVRLRDLILRTIRVRFFINILCWAEELDPREESYFEMRFEDSIFRSSLVKFYDRMFYSEMRAERVSIFSDVSRCHEMVACVSFKMKAEDFDLSNA</sequence>
<accession>A0A9N9IPB3</accession>
<evidence type="ECO:0000313" key="1">
    <source>
        <dbReference type="EMBL" id="CAG8744112.1"/>
    </source>
</evidence>